<protein>
    <submittedName>
        <fullName evidence="1">Uncharacterized protein</fullName>
    </submittedName>
</protein>
<dbReference type="EMBL" id="QTSX02003037">
    <property type="protein sequence ID" value="KAJ9072241.1"/>
    <property type="molecule type" value="Genomic_DNA"/>
</dbReference>
<proteinExistence type="predicted"/>
<gene>
    <name evidence="1" type="ORF">DSO57_1029617</name>
</gene>
<evidence type="ECO:0000313" key="2">
    <source>
        <dbReference type="Proteomes" id="UP001165960"/>
    </source>
</evidence>
<sequence>MSGAFVRIANSSSLETWAREQGSNPKPGFLWAAGPVDCRTARPRFSGIEPPQADTKRIDPYGKKRQNKEIIAKCIDE</sequence>
<accession>A0ACC2TCE5</accession>
<dbReference type="Proteomes" id="UP001165960">
    <property type="component" value="Unassembled WGS sequence"/>
</dbReference>
<comment type="caution">
    <text evidence="1">The sequence shown here is derived from an EMBL/GenBank/DDBJ whole genome shotgun (WGS) entry which is preliminary data.</text>
</comment>
<organism evidence="1 2">
    <name type="scientific">Entomophthora muscae</name>
    <dbReference type="NCBI Taxonomy" id="34485"/>
    <lineage>
        <taxon>Eukaryota</taxon>
        <taxon>Fungi</taxon>
        <taxon>Fungi incertae sedis</taxon>
        <taxon>Zoopagomycota</taxon>
        <taxon>Entomophthoromycotina</taxon>
        <taxon>Entomophthoromycetes</taxon>
        <taxon>Entomophthorales</taxon>
        <taxon>Entomophthoraceae</taxon>
        <taxon>Entomophthora</taxon>
    </lineage>
</organism>
<name>A0ACC2TCE5_9FUNG</name>
<keyword evidence="2" id="KW-1185">Reference proteome</keyword>
<reference evidence="1" key="1">
    <citation type="submission" date="2022-04" db="EMBL/GenBank/DDBJ databases">
        <title>Genome of the entomopathogenic fungus Entomophthora muscae.</title>
        <authorList>
            <person name="Elya C."/>
            <person name="Lovett B.R."/>
            <person name="Lee E."/>
            <person name="Macias A.M."/>
            <person name="Hajek A.E."/>
            <person name="De Bivort B.L."/>
            <person name="Kasson M.T."/>
            <person name="De Fine Licht H.H."/>
            <person name="Stajich J.E."/>
        </authorList>
    </citation>
    <scope>NUCLEOTIDE SEQUENCE</scope>
    <source>
        <strain evidence="1">Berkeley</strain>
    </source>
</reference>
<evidence type="ECO:0000313" key="1">
    <source>
        <dbReference type="EMBL" id="KAJ9072241.1"/>
    </source>
</evidence>